<dbReference type="RefSeq" id="WP_216835160.1">
    <property type="nucleotide sequence ID" value="NZ_JAFNJS010000001.1"/>
</dbReference>
<evidence type="ECO:0000256" key="2">
    <source>
        <dbReference type="SAM" id="MobiDB-lite"/>
    </source>
</evidence>
<name>A0ABV7BRA7_9PROT</name>
<dbReference type="InterPro" id="IPR051603">
    <property type="entry name" value="Zinc-ADH_QOR/CCCR"/>
</dbReference>
<dbReference type="EMBL" id="JBHRSB010000001">
    <property type="protein sequence ID" value="MFC2999251.1"/>
    <property type="molecule type" value="Genomic_DNA"/>
</dbReference>
<keyword evidence="1" id="KW-0521">NADP</keyword>
<dbReference type="InterPro" id="IPR020843">
    <property type="entry name" value="ER"/>
</dbReference>
<keyword evidence="5" id="KW-1185">Reference proteome</keyword>
<dbReference type="InterPro" id="IPR013149">
    <property type="entry name" value="ADH-like_C"/>
</dbReference>
<dbReference type="PANTHER" id="PTHR44154:SF1">
    <property type="entry name" value="QUINONE OXIDOREDUCTASE"/>
    <property type="match status" value="1"/>
</dbReference>
<sequence length="351" mass="35864">MTDAPPAAGKAPAASAQPPQAMTLPLQAPALRFAAFGGPEMLACQDLPLPVTAAEEVLVRVMAASVNPSDVKNLAGRMRQTVPPRTPGRDFAGVVVQGPAAWQGVEVWGTGGDIGFTRDGSHARYLALPVAALARKPANLTFEQAGAVGVNYVTAWIGLDYAQLKPGETLLVLGATGGVGGAACGIGAARGCTVIAAVRGAAPADSAARHATQSFIDVTRDDVAAQIAAATGGRGVDVVYDCVGKPALTEAALAALTFGGRMIVIAGTPGEQVKFELIPFYRRECRLLGVDSLKRSAAACAPMMEALRPGFESGAYPAPVLAETYDLARGAEAYAAVARGTRGRVVLTMAD</sequence>
<reference evidence="5" key="1">
    <citation type="journal article" date="2019" name="Int. J. Syst. Evol. Microbiol.">
        <title>The Global Catalogue of Microorganisms (GCM) 10K type strain sequencing project: providing services to taxonomists for standard genome sequencing and annotation.</title>
        <authorList>
            <consortium name="The Broad Institute Genomics Platform"/>
            <consortium name="The Broad Institute Genome Sequencing Center for Infectious Disease"/>
            <person name="Wu L."/>
            <person name="Ma J."/>
        </authorList>
    </citation>
    <scope>NUCLEOTIDE SEQUENCE [LARGE SCALE GENOMIC DNA]</scope>
    <source>
        <strain evidence="5">CGMCC 1.16855</strain>
    </source>
</reference>
<feature type="region of interest" description="Disordered" evidence="2">
    <location>
        <begin position="1"/>
        <end position="20"/>
    </location>
</feature>
<evidence type="ECO:0000259" key="3">
    <source>
        <dbReference type="SMART" id="SM00829"/>
    </source>
</evidence>
<comment type="caution">
    <text evidence="4">The sequence shown here is derived from an EMBL/GenBank/DDBJ whole genome shotgun (WGS) entry which is preliminary data.</text>
</comment>
<gene>
    <name evidence="4" type="ORF">ACFOD3_05045</name>
</gene>
<feature type="domain" description="Enoyl reductase (ER)" evidence="3">
    <location>
        <begin position="37"/>
        <end position="347"/>
    </location>
</feature>
<dbReference type="Proteomes" id="UP001595420">
    <property type="component" value="Unassembled WGS sequence"/>
</dbReference>
<evidence type="ECO:0000313" key="4">
    <source>
        <dbReference type="EMBL" id="MFC2999251.1"/>
    </source>
</evidence>
<dbReference type="SMART" id="SM00829">
    <property type="entry name" value="PKS_ER"/>
    <property type="match status" value="1"/>
</dbReference>
<evidence type="ECO:0000256" key="1">
    <source>
        <dbReference type="ARBA" id="ARBA00022857"/>
    </source>
</evidence>
<protein>
    <submittedName>
        <fullName evidence="4">Zinc-binding alcohol dehydrogenase family protein</fullName>
    </submittedName>
</protein>
<accession>A0ABV7BRA7</accession>
<dbReference type="InterPro" id="IPR013154">
    <property type="entry name" value="ADH-like_N"/>
</dbReference>
<dbReference type="Pfam" id="PF08240">
    <property type="entry name" value="ADH_N"/>
    <property type="match status" value="1"/>
</dbReference>
<organism evidence="4 5">
    <name type="scientific">Falsiroseomonas tokyonensis</name>
    <dbReference type="NCBI Taxonomy" id="430521"/>
    <lineage>
        <taxon>Bacteria</taxon>
        <taxon>Pseudomonadati</taxon>
        <taxon>Pseudomonadota</taxon>
        <taxon>Alphaproteobacteria</taxon>
        <taxon>Acetobacterales</taxon>
        <taxon>Roseomonadaceae</taxon>
        <taxon>Falsiroseomonas</taxon>
    </lineage>
</organism>
<dbReference type="PANTHER" id="PTHR44154">
    <property type="entry name" value="QUINONE OXIDOREDUCTASE"/>
    <property type="match status" value="1"/>
</dbReference>
<proteinExistence type="predicted"/>
<evidence type="ECO:0000313" key="5">
    <source>
        <dbReference type="Proteomes" id="UP001595420"/>
    </source>
</evidence>
<dbReference type="Pfam" id="PF00107">
    <property type="entry name" value="ADH_zinc_N"/>
    <property type="match status" value="1"/>
</dbReference>